<dbReference type="Gene3D" id="1.20.1070.10">
    <property type="entry name" value="Rhodopsin 7-helix transmembrane proteins"/>
    <property type="match status" value="1"/>
</dbReference>
<dbReference type="InterPro" id="IPR000276">
    <property type="entry name" value="GPCR_Rhodpsn"/>
</dbReference>
<evidence type="ECO:0000313" key="7">
    <source>
        <dbReference type="EMBL" id="EFO94874.1"/>
    </source>
</evidence>
<dbReference type="SUPFAM" id="SSF81321">
    <property type="entry name" value="Family A G protein-coupled receptor-like"/>
    <property type="match status" value="1"/>
</dbReference>
<keyword evidence="3 5" id="KW-1133">Transmembrane helix</keyword>
<keyword evidence="4 5" id="KW-0472">Membrane</keyword>
<evidence type="ECO:0000313" key="8">
    <source>
        <dbReference type="Proteomes" id="UP000008281"/>
    </source>
</evidence>
<dbReference type="GO" id="GO:0008528">
    <property type="term" value="F:G protein-coupled peptide receptor activity"/>
    <property type="evidence" value="ECO:0007669"/>
    <property type="project" value="InterPro"/>
</dbReference>
<dbReference type="InParanoid" id="E3LJG7"/>
<dbReference type="PROSITE" id="PS50262">
    <property type="entry name" value="G_PROTEIN_RECEP_F1_2"/>
    <property type="match status" value="1"/>
</dbReference>
<feature type="transmembrane region" description="Helical" evidence="5">
    <location>
        <begin position="335"/>
        <end position="354"/>
    </location>
</feature>
<comment type="subcellular location">
    <subcellularLocation>
        <location evidence="1">Membrane</location>
    </subcellularLocation>
</comment>
<dbReference type="PANTHER" id="PTHR22751">
    <property type="entry name" value="G-PROTEIN COUPLED RECEPTOR-RELATED"/>
    <property type="match status" value="1"/>
</dbReference>
<evidence type="ECO:0000256" key="3">
    <source>
        <dbReference type="ARBA" id="ARBA00022989"/>
    </source>
</evidence>
<feature type="transmembrane region" description="Helical" evidence="5">
    <location>
        <begin position="294"/>
        <end position="315"/>
    </location>
</feature>
<feature type="transmembrane region" description="Helical" evidence="5">
    <location>
        <begin position="252"/>
        <end position="273"/>
    </location>
</feature>
<dbReference type="Proteomes" id="UP000008281">
    <property type="component" value="Unassembled WGS sequence"/>
</dbReference>
<dbReference type="PANTHER" id="PTHR22751:SF13">
    <property type="entry name" value="G-PROTEIN COUPLED RECEPTORS FAMILY 1 PROFILE DOMAIN-CONTAINING PROTEIN"/>
    <property type="match status" value="1"/>
</dbReference>
<dbReference type="EMBL" id="DS268409">
    <property type="protein sequence ID" value="EFO94874.1"/>
    <property type="molecule type" value="Genomic_DNA"/>
</dbReference>
<dbReference type="GO" id="GO:0016020">
    <property type="term" value="C:membrane"/>
    <property type="evidence" value="ECO:0007669"/>
    <property type="project" value="UniProtKB-SubCell"/>
</dbReference>
<feature type="transmembrane region" description="Helical" evidence="5">
    <location>
        <begin position="146"/>
        <end position="166"/>
    </location>
</feature>
<dbReference type="Pfam" id="PF10324">
    <property type="entry name" value="7TM_GPCR_Srw"/>
    <property type="match status" value="1"/>
</dbReference>
<dbReference type="OrthoDB" id="5864299at2759"/>
<organism evidence="8">
    <name type="scientific">Caenorhabditis remanei</name>
    <name type="common">Caenorhabditis vulgaris</name>
    <dbReference type="NCBI Taxonomy" id="31234"/>
    <lineage>
        <taxon>Eukaryota</taxon>
        <taxon>Metazoa</taxon>
        <taxon>Ecdysozoa</taxon>
        <taxon>Nematoda</taxon>
        <taxon>Chromadorea</taxon>
        <taxon>Rhabditida</taxon>
        <taxon>Rhabditina</taxon>
        <taxon>Rhabditomorpha</taxon>
        <taxon>Rhabditoidea</taxon>
        <taxon>Rhabditidae</taxon>
        <taxon>Peloderinae</taxon>
        <taxon>Caenorhabditis</taxon>
    </lineage>
</organism>
<dbReference type="HOGENOM" id="CLU_043715_0_3_1"/>
<dbReference type="AlphaFoldDB" id="E3LJG7"/>
<reference evidence="7" key="1">
    <citation type="submission" date="2007-07" db="EMBL/GenBank/DDBJ databases">
        <title>PCAP assembly of the Caenorhabditis remanei genome.</title>
        <authorList>
            <consortium name="The Caenorhabditis remanei Sequencing Consortium"/>
            <person name="Wilson R.K."/>
        </authorList>
    </citation>
    <scope>NUCLEOTIDE SEQUENCE [LARGE SCALE GENOMIC DNA]</scope>
    <source>
        <strain evidence="7">PB4641</strain>
    </source>
</reference>
<protein>
    <recommendedName>
        <fullName evidence="6">G-protein coupled receptors family 1 profile domain-containing protein</fullName>
    </recommendedName>
</protein>
<feature type="transmembrane region" description="Helical" evidence="5">
    <location>
        <begin position="178"/>
        <end position="196"/>
    </location>
</feature>
<feature type="transmembrane region" description="Helical" evidence="5">
    <location>
        <begin position="116"/>
        <end position="140"/>
    </location>
</feature>
<evidence type="ECO:0000259" key="6">
    <source>
        <dbReference type="PROSITE" id="PS50262"/>
    </source>
</evidence>
<name>E3LJG7_CAERE</name>
<evidence type="ECO:0000256" key="2">
    <source>
        <dbReference type="ARBA" id="ARBA00022692"/>
    </source>
</evidence>
<dbReference type="InterPro" id="IPR019427">
    <property type="entry name" value="7TM_GPCR_serpentine_rcpt_Srw"/>
</dbReference>
<dbReference type="InterPro" id="IPR017452">
    <property type="entry name" value="GPCR_Rhodpsn_7TM"/>
</dbReference>
<evidence type="ECO:0000256" key="4">
    <source>
        <dbReference type="ARBA" id="ARBA00023136"/>
    </source>
</evidence>
<keyword evidence="8" id="KW-1185">Reference proteome</keyword>
<accession>E3LJG7</accession>
<keyword evidence="2 5" id="KW-0812">Transmembrane</keyword>
<sequence length="394" mass="45031">MTTDILSLNFPGLSKDAAMFWYRVDSFVRYGISRIPVSPNLGFRPLSHYLDYFNYVISIIGIVCNVFHLIVLTRKPMRALTINIFLISIGICDLGRMLSILTIFTPQYYLHFQQKVVPGTCISPMYFLTMVLIEIGTATFKLTQEVSVWLGVTMAILRALVIKYPLNQRIHSYIDSQYGIRLLFLVTFPILPFWYFHFWQLTIHEIGPWTPPANCTGYSTNYSQILYMFYVTDATSIFGETIQKIILLTEGILFRLIPSIILPVATIILIYEIKKAKKISLSKREESNDKSTKLVSFFTISFLIATAPIGMLYLVEFFVYDIVGLMNLIDLFSDVFSVLSSINGTIHFLICFFMSSQYRSTARNLFGLEKIFRSSPHLMTQSGTSAKCLKSSKA</sequence>
<feature type="transmembrane region" description="Helical" evidence="5">
    <location>
        <begin position="52"/>
        <end position="72"/>
    </location>
</feature>
<dbReference type="eggNOG" id="KOG3098">
    <property type="taxonomic scope" value="Eukaryota"/>
</dbReference>
<dbReference type="CDD" id="cd14978">
    <property type="entry name" value="7tmA_FMRFamide_R-like"/>
    <property type="match status" value="1"/>
</dbReference>
<evidence type="ECO:0000256" key="1">
    <source>
        <dbReference type="ARBA" id="ARBA00004370"/>
    </source>
</evidence>
<dbReference type="PRINTS" id="PR00237">
    <property type="entry name" value="GPCRRHODOPSN"/>
</dbReference>
<feature type="transmembrane region" description="Helical" evidence="5">
    <location>
        <begin position="84"/>
        <end position="104"/>
    </location>
</feature>
<dbReference type="OMA" id="ALVIKYP"/>
<evidence type="ECO:0000256" key="5">
    <source>
        <dbReference type="SAM" id="Phobius"/>
    </source>
</evidence>
<feature type="domain" description="G-protein coupled receptors family 1 profile" evidence="6">
    <location>
        <begin position="64"/>
        <end position="351"/>
    </location>
</feature>
<gene>
    <name evidence="7" type="ORF">CRE_09128</name>
</gene>
<dbReference type="STRING" id="31234.E3LJG7"/>
<proteinExistence type="predicted"/>